<organism evidence="1 2">
    <name type="scientific">Cetraspora pellucida</name>
    <dbReference type="NCBI Taxonomy" id="1433469"/>
    <lineage>
        <taxon>Eukaryota</taxon>
        <taxon>Fungi</taxon>
        <taxon>Fungi incertae sedis</taxon>
        <taxon>Mucoromycota</taxon>
        <taxon>Glomeromycotina</taxon>
        <taxon>Glomeromycetes</taxon>
        <taxon>Diversisporales</taxon>
        <taxon>Gigasporaceae</taxon>
        <taxon>Cetraspora</taxon>
    </lineage>
</organism>
<evidence type="ECO:0000313" key="1">
    <source>
        <dbReference type="EMBL" id="CAG8773929.1"/>
    </source>
</evidence>
<feature type="non-terminal residue" evidence="1">
    <location>
        <position position="1"/>
    </location>
</feature>
<proteinExistence type="predicted"/>
<sequence length="58" mass="6382">TVEICLSPTLISQLANSSCLAASGSFALQRRLMLIFNSITLMFFQKANHHKQDPTISS</sequence>
<keyword evidence="2" id="KW-1185">Reference proteome</keyword>
<evidence type="ECO:0000313" key="2">
    <source>
        <dbReference type="Proteomes" id="UP000789366"/>
    </source>
</evidence>
<name>A0ACA9R2X5_9GLOM</name>
<comment type="caution">
    <text evidence="1">The sequence shown here is derived from an EMBL/GenBank/DDBJ whole genome shotgun (WGS) entry which is preliminary data.</text>
</comment>
<gene>
    <name evidence="1" type="ORF">SPELUC_LOCUS15954</name>
</gene>
<dbReference type="EMBL" id="CAJVPW010055805">
    <property type="protein sequence ID" value="CAG8773929.1"/>
    <property type="molecule type" value="Genomic_DNA"/>
</dbReference>
<accession>A0ACA9R2X5</accession>
<protein>
    <submittedName>
        <fullName evidence="1">17895_t:CDS:1</fullName>
    </submittedName>
</protein>
<dbReference type="Proteomes" id="UP000789366">
    <property type="component" value="Unassembled WGS sequence"/>
</dbReference>
<reference evidence="1" key="1">
    <citation type="submission" date="2021-06" db="EMBL/GenBank/DDBJ databases">
        <authorList>
            <person name="Kallberg Y."/>
            <person name="Tangrot J."/>
            <person name="Rosling A."/>
        </authorList>
    </citation>
    <scope>NUCLEOTIDE SEQUENCE</scope>
    <source>
        <strain evidence="1">28 12/20/2015</strain>
    </source>
</reference>